<sequence>MEKFNIRCPDHYPMKCNLSQADKDYLMTPEKYKAFFIFQYREQDDWLEKTLESYFMQRTWRLFNAGKEGGTGTKFCNICRYALASDFGLASLTPLNYNVFQEIGLMQGLQKPVLYLLNPNRKEKLPFDIDDQIYIEHRNGETLEQGLDNKIPLLLDKLQLLSGFESERRERIRKKVDKLGPDARELLKGFVLEGYFFIPQAELVRHTTTNFGERYGQFVNELVINNFIVNEFGTVGTRKLVYSKFNENYRKDLEEILWE</sequence>
<dbReference type="AlphaFoldDB" id="A0A8J6P7U2"/>
<comment type="caution">
    <text evidence="1">The sequence shown here is derived from an EMBL/GenBank/DDBJ whole genome shotgun (WGS) entry which is preliminary data.</text>
</comment>
<reference evidence="1 2" key="1">
    <citation type="submission" date="2020-08" db="EMBL/GenBank/DDBJ databases">
        <title>Bridging the membrane lipid divide: bacteria of the FCB group superphylum have the potential to synthesize archaeal ether lipids.</title>
        <authorList>
            <person name="Villanueva L."/>
            <person name="Von Meijenfeldt F.A.B."/>
            <person name="Westbye A.B."/>
            <person name="Yadav S."/>
            <person name="Hopmans E.C."/>
            <person name="Dutilh B.E."/>
            <person name="Sinninghe Damste J.S."/>
        </authorList>
    </citation>
    <scope>NUCLEOTIDE SEQUENCE [LARGE SCALE GENOMIC DNA]</scope>
    <source>
        <strain evidence="1">NIOZ-UU17</strain>
    </source>
</reference>
<protein>
    <submittedName>
        <fullName evidence="1">Uncharacterized protein</fullName>
    </submittedName>
</protein>
<dbReference type="EMBL" id="JACNIG010000387">
    <property type="protein sequence ID" value="MBC8434126.1"/>
    <property type="molecule type" value="Genomic_DNA"/>
</dbReference>
<accession>A0A8J6P7U2</accession>
<proteinExistence type="predicted"/>
<evidence type="ECO:0000313" key="2">
    <source>
        <dbReference type="Proteomes" id="UP000605201"/>
    </source>
</evidence>
<gene>
    <name evidence="1" type="ORF">H8D96_19635</name>
</gene>
<organism evidence="1 2">
    <name type="scientific">Candidatus Desulfatibia vada</name>
    <dbReference type="NCBI Taxonomy" id="2841696"/>
    <lineage>
        <taxon>Bacteria</taxon>
        <taxon>Pseudomonadati</taxon>
        <taxon>Thermodesulfobacteriota</taxon>
        <taxon>Desulfobacteria</taxon>
        <taxon>Desulfobacterales</taxon>
        <taxon>Desulfobacterales incertae sedis</taxon>
        <taxon>Candidatus Desulfatibia</taxon>
    </lineage>
</organism>
<evidence type="ECO:0000313" key="1">
    <source>
        <dbReference type="EMBL" id="MBC8434126.1"/>
    </source>
</evidence>
<dbReference type="Proteomes" id="UP000605201">
    <property type="component" value="Unassembled WGS sequence"/>
</dbReference>
<name>A0A8J6P7U2_9BACT</name>